<sequence>MSTIDTFTPVKAGGLAVALSALNPKNLLITGGAAAAIAQTGIAAGGQAIALAVFVLVGTLGPALPWVIDLVLGARSADLLASLRTWMVAHNSAIMSVPAARHRAQAGRRRDRRPLLTARCPDLIRRA</sequence>
<comment type="caution">
    <text evidence="2">The sequence shown here is derived from an EMBL/GenBank/DDBJ whole genome shotgun (WGS) entry which is preliminary data.</text>
</comment>
<reference evidence="3" key="1">
    <citation type="journal article" date="2019" name="Int. J. Syst. Evol. Microbiol.">
        <title>The Global Catalogue of Microorganisms (GCM) 10K type strain sequencing project: providing services to taxonomists for standard genome sequencing and annotation.</title>
        <authorList>
            <consortium name="The Broad Institute Genomics Platform"/>
            <consortium name="The Broad Institute Genome Sequencing Center for Infectious Disease"/>
            <person name="Wu L."/>
            <person name="Ma J."/>
        </authorList>
    </citation>
    <scope>NUCLEOTIDE SEQUENCE [LARGE SCALE GENOMIC DNA]</scope>
    <source>
        <strain evidence="3">CCUG 50347</strain>
    </source>
</reference>
<dbReference type="InterPro" id="IPR021315">
    <property type="entry name" value="Gap/Sap"/>
</dbReference>
<protein>
    <submittedName>
        <fullName evidence="2">GAP family protein</fullName>
    </submittedName>
</protein>
<gene>
    <name evidence="2" type="ORF">ACFPEL_21585</name>
</gene>
<keyword evidence="1" id="KW-1133">Transmembrane helix</keyword>
<dbReference type="RefSeq" id="WP_378015011.1">
    <property type="nucleotide sequence ID" value="NZ_BAABHN010000045.1"/>
</dbReference>
<dbReference type="Pfam" id="PF11139">
    <property type="entry name" value="SfLAP"/>
    <property type="match status" value="1"/>
</dbReference>
<dbReference type="Proteomes" id="UP001595909">
    <property type="component" value="Unassembled WGS sequence"/>
</dbReference>
<name>A0ABV9RLF5_9PSEU</name>
<dbReference type="EMBL" id="JBHSIM010000045">
    <property type="protein sequence ID" value="MFC4835016.1"/>
    <property type="molecule type" value="Genomic_DNA"/>
</dbReference>
<proteinExistence type="predicted"/>
<feature type="transmembrane region" description="Helical" evidence="1">
    <location>
        <begin position="48"/>
        <end position="68"/>
    </location>
</feature>
<organism evidence="2 3">
    <name type="scientific">Actinomycetospora chibensis</name>
    <dbReference type="NCBI Taxonomy" id="663606"/>
    <lineage>
        <taxon>Bacteria</taxon>
        <taxon>Bacillati</taxon>
        <taxon>Actinomycetota</taxon>
        <taxon>Actinomycetes</taxon>
        <taxon>Pseudonocardiales</taxon>
        <taxon>Pseudonocardiaceae</taxon>
        <taxon>Actinomycetospora</taxon>
    </lineage>
</organism>
<accession>A0ABV9RLF5</accession>
<keyword evidence="1" id="KW-0812">Transmembrane</keyword>
<feature type="transmembrane region" description="Helical" evidence="1">
    <location>
        <begin position="80"/>
        <end position="100"/>
    </location>
</feature>
<evidence type="ECO:0000313" key="3">
    <source>
        <dbReference type="Proteomes" id="UP001595909"/>
    </source>
</evidence>
<evidence type="ECO:0000256" key="1">
    <source>
        <dbReference type="SAM" id="Phobius"/>
    </source>
</evidence>
<keyword evidence="3" id="KW-1185">Reference proteome</keyword>
<keyword evidence="1" id="KW-0472">Membrane</keyword>
<evidence type="ECO:0000313" key="2">
    <source>
        <dbReference type="EMBL" id="MFC4835016.1"/>
    </source>
</evidence>